<name>A0AAE7VNY9_9CAUD</name>
<dbReference type="Gene3D" id="1.20.5.320">
    <property type="entry name" value="6-Phosphogluconate Dehydrogenase, domain 3"/>
    <property type="match status" value="2"/>
</dbReference>
<feature type="region of interest" description="Disordered" evidence="1">
    <location>
        <begin position="261"/>
        <end position="348"/>
    </location>
</feature>
<keyword evidence="2" id="KW-0176">Collagen</keyword>
<dbReference type="GO" id="GO:0030198">
    <property type="term" value="P:extracellular matrix organization"/>
    <property type="evidence" value="ECO:0007669"/>
    <property type="project" value="TreeGrafter"/>
</dbReference>
<dbReference type="EMBL" id="MZ501051">
    <property type="protein sequence ID" value="QXV76141.1"/>
    <property type="molecule type" value="Genomic_DNA"/>
</dbReference>
<accession>A0AAE7VNY9</accession>
<dbReference type="GO" id="GO:0030020">
    <property type="term" value="F:extracellular matrix structural constituent conferring tensile strength"/>
    <property type="evidence" value="ECO:0007669"/>
    <property type="project" value="TreeGrafter"/>
</dbReference>
<dbReference type="Proteomes" id="UP000827883">
    <property type="component" value="Segment"/>
</dbReference>
<dbReference type="PANTHER" id="PTHR24023:SF1082">
    <property type="entry name" value="COLLAGEN TRIPLE HELIX REPEAT"/>
    <property type="match status" value="1"/>
</dbReference>
<feature type="compositionally biased region" description="Gly residues" evidence="1">
    <location>
        <begin position="103"/>
        <end position="112"/>
    </location>
</feature>
<organism evidence="2 3">
    <name type="scientific">Escherichia phage AugustePiccard</name>
    <dbReference type="NCBI Taxonomy" id="2851954"/>
    <lineage>
        <taxon>Viruses</taxon>
        <taxon>Duplodnaviria</taxon>
        <taxon>Heunggongvirae</taxon>
        <taxon>Uroviricota</taxon>
        <taxon>Caudoviricetes</taxon>
        <taxon>Drexlerviridae</taxon>
        <taxon>Braunvirinae</taxon>
        <taxon>Augustepiccardvirus</taxon>
        <taxon>Augustepiccardvirus augustepiccard</taxon>
    </lineage>
</organism>
<keyword evidence="3" id="KW-1185">Reference proteome</keyword>
<dbReference type="GO" id="GO:0005615">
    <property type="term" value="C:extracellular space"/>
    <property type="evidence" value="ECO:0007669"/>
    <property type="project" value="TreeGrafter"/>
</dbReference>
<feature type="compositionally biased region" description="Basic and acidic residues" evidence="1">
    <location>
        <begin position="117"/>
        <end position="131"/>
    </location>
</feature>
<dbReference type="Pfam" id="PF01391">
    <property type="entry name" value="Collagen"/>
    <property type="match status" value="2"/>
</dbReference>
<dbReference type="GO" id="GO:0031012">
    <property type="term" value="C:extracellular matrix"/>
    <property type="evidence" value="ECO:0007669"/>
    <property type="project" value="TreeGrafter"/>
</dbReference>
<protein>
    <submittedName>
        <fullName evidence="2">Collagen repeat protein</fullName>
    </submittedName>
</protein>
<dbReference type="InterPro" id="IPR008160">
    <property type="entry name" value="Collagen"/>
</dbReference>
<dbReference type="PANTHER" id="PTHR24023">
    <property type="entry name" value="COLLAGEN ALPHA"/>
    <property type="match status" value="1"/>
</dbReference>
<evidence type="ECO:0000313" key="3">
    <source>
        <dbReference type="Proteomes" id="UP000827883"/>
    </source>
</evidence>
<evidence type="ECO:0000256" key="1">
    <source>
        <dbReference type="SAM" id="MobiDB-lite"/>
    </source>
</evidence>
<feature type="region of interest" description="Disordered" evidence="1">
    <location>
        <begin position="99"/>
        <end position="206"/>
    </location>
</feature>
<dbReference type="CDD" id="cd12215">
    <property type="entry name" value="ChiC_BD"/>
    <property type="match status" value="1"/>
</dbReference>
<feature type="compositionally biased region" description="Low complexity" evidence="1">
    <location>
        <begin position="266"/>
        <end position="330"/>
    </location>
</feature>
<evidence type="ECO:0000313" key="2">
    <source>
        <dbReference type="EMBL" id="QXV76141.1"/>
    </source>
</evidence>
<proteinExistence type="predicted"/>
<sequence length="477" mass="47773">MASELRAVTAGTAHALKQKIMEYIADGWQPYGRILNAGATSVGIIMAKGTTASINDVDVITADSRASLVSKINSSIENGFEMFGEQEVNASRFIAFMTKGSQGSSGGGGEPGPIGPKGEKGDKGDKGDVGERGPAGLAGAAGATGPSGPQGLTGPAGAKGDTGEQGPMGPTGATGPKGDTGETGPAGPQGPRGLQGEQGVPGEVGPAGLTFQGAWDSAATYVKDDTVVYDGSTWFAPDAVAAGLVPGVATEWILLAAQGARGEDGPQGPVGPQGLQGATGPAGPTGATGATGPQGPRGIQGQTGPAGPAGPQGEAGPQGIQGPQGVAGPQGLTGPQGPKGDKGDAPYTLFNSQNVTSTYIEIPIPQVTNTVLRVRLSGANFEYSVLSKGGANRYVDFYTFIPSLTSSTGNIYTGGTTLTPTGSLFLGNSPVALGLRELTITLKEWGDRTLTTIKAIHHGRSGDTTRPLQITMFSNKY</sequence>
<gene>
    <name evidence="2" type="ORF">bas01_0010</name>
</gene>
<reference evidence="2" key="1">
    <citation type="journal article" date="2021" name="PLoS Biol.">
        <title>Systematic exploration of Escherichia coli phage-host interactions with the BASEL phage collection.</title>
        <authorList>
            <person name="Maffei E."/>
            <person name="Shaidullina A."/>
            <person name="Burkolter M."/>
            <person name="Heyer Y."/>
            <person name="Estermann F."/>
            <person name="Druelle V."/>
            <person name="Sauer P."/>
            <person name="Willi L."/>
            <person name="Michaelis S."/>
            <person name="Hilbi H."/>
            <person name="Thaler D.S."/>
            <person name="Harms A."/>
        </authorList>
    </citation>
    <scope>NUCLEOTIDE SEQUENCE</scope>
    <source>
        <strain evidence="2">Bas01</strain>
    </source>
</reference>
<feature type="compositionally biased region" description="Low complexity" evidence="1">
    <location>
        <begin position="132"/>
        <end position="150"/>
    </location>
</feature>
<dbReference type="InterPro" id="IPR050149">
    <property type="entry name" value="Collagen_superfamily"/>
</dbReference>